<dbReference type="EMBL" id="JAQJZL010000001">
    <property type="protein sequence ID" value="KAJ6057014.1"/>
    <property type="molecule type" value="Genomic_DNA"/>
</dbReference>
<dbReference type="Proteomes" id="UP001219568">
    <property type="component" value="Unassembled WGS sequence"/>
</dbReference>
<dbReference type="AlphaFoldDB" id="A0AAD6IP80"/>
<reference evidence="1" key="2">
    <citation type="submission" date="2023-01" db="EMBL/GenBank/DDBJ databases">
        <authorList>
            <person name="Petersen C."/>
        </authorList>
    </citation>
    <scope>NUCLEOTIDE SEQUENCE</scope>
    <source>
        <strain evidence="1">IBT 15450</strain>
    </source>
</reference>
<comment type="caution">
    <text evidence="1">The sequence shown here is derived from an EMBL/GenBank/DDBJ whole genome shotgun (WGS) entry which is preliminary data.</text>
</comment>
<name>A0AAD6IP80_PENCN</name>
<evidence type="ECO:0000313" key="2">
    <source>
        <dbReference type="Proteomes" id="UP001219568"/>
    </source>
</evidence>
<sequence length="151" mass="16830">MKRPSFSDPQSLNIGYASGMSNHDPEVAAVRPFVPFIDLTISTDPSPSQPLSNPVYALTSIIEIKDLGFFEALRTQAVMVALEKKDGSDRYVKIRSSFPDPKCLDMECVICYDERPDKLLHLKCTIEYIALPFSGPNNPSGKKIPRHEKTS</sequence>
<protein>
    <submittedName>
        <fullName evidence="1">Uncharacterized protein</fullName>
    </submittedName>
</protein>
<keyword evidence="2" id="KW-1185">Reference proteome</keyword>
<accession>A0AAD6IP80</accession>
<evidence type="ECO:0000313" key="1">
    <source>
        <dbReference type="EMBL" id="KAJ6057014.1"/>
    </source>
</evidence>
<gene>
    <name evidence="1" type="ORF">N7460_000288</name>
</gene>
<reference evidence="1" key="1">
    <citation type="journal article" date="2023" name="IMA Fungus">
        <title>Comparative genomic study of the Penicillium genus elucidates a diverse pangenome and 15 lateral gene transfer events.</title>
        <authorList>
            <person name="Petersen C."/>
            <person name="Sorensen T."/>
            <person name="Nielsen M.R."/>
            <person name="Sondergaard T.E."/>
            <person name="Sorensen J.L."/>
            <person name="Fitzpatrick D.A."/>
            <person name="Frisvad J.C."/>
            <person name="Nielsen K.L."/>
        </authorList>
    </citation>
    <scope>NUCLEOTIDE SEQUENCE</scope>
    <source>
        <strain evidence="1">IBT 15450</strain>
    </source>
</reference>
<proteinExistence type="predicted"/>
<organism evidence="1 2">
    <name type="scientific">Penicillium canescens</name>
    <dbReference type="NCBI Taxonomy" id="5083"/>
    <lineage>
        <taxon>Eukaryota</taxon>
        <taxon>Fungi</taxon>
        <taxon>Dikarya</taxon>
        <taxon>Ascomycota</taxon>
        <taxon>Pezizomycotina</taxon>
        <taxon>Eurotiomycetes</taxon>
        <taxon>Eurotiomycetidae</taxon>
        <taxon>Eurotiales</taxon>
        <taxon>Aspergillaceae</taxon>
        <taxon>Penicillium</taxon>
    </lineage>
</organism>